<reference evidence="3" key="1">
    <citation type="journal article" date="2017" name="Proc. Natl. Acad. Sci. U.S.A.">
        <title>Simulation of Deepwater Horizon oil plume reveals substrate specialization within a complex community of hydrocarbon-degraders.</title>
        <authorList>
            <person name="Hu P."/>
            <person name="Dubinsky E.A."/>
            <person name="Probst A.J."/>
            <person name="Wang J."/>
            <person name="Sieber C.M.K."/>
            <person name="Tom L.M."/>
            <person name="Gardinali P."/>
            <person name="Banfield J.F."/>
            <person name="Atlas R.M."/>
            <person name="Andersen G.L."/>
        </authorList>
    </citation>
    <scope>NUCLEOTIDE SEQUENCE [LARGE SCALE GENOMIC DNA]</scope>
</reference>
<dbReference type="AlphaFoldDB" id="A0A1Y5FDE2"/>
<evidence type="ECO:0008006" key="4">
    <source>
        <dbReference type="Google" id="ProtNLM"/>
    </source>
</evidence>
<gene>
    <name evidence="2" type="ORF">A9Q84_00095</name>
</gene>
<evidence type="ECO:0000256" key="1">
    <source>
        <dbReference type="SAM" id="SignalP"/>
    </source>
</evidence>
<keyword evidence="1" id="KW-0732">Signal</keyword>
<protein>
    <recommendedName>
        <fullName evidence="4">Ankyrin repeat domain-containing protein</fullName>
    </recommendedName>
</protein>
<feature type="signal peptide" evidence="1">
    <location>
        <begin position="1"/>
        <end position="18"/>
    </location>
</feature>
<evidence type="ECO:0000313" key="3">
    <source>
        <dbReference type="Proteomes" id="UP000196531"/>
    </source>
</evidence>
<dbReference type="InterPro" id="IPR036770">
    <property type="entry name" value="Ankyrin_rpt-contain_sf"/>
</dbReference>
<comment type="caution">
    <text evidence="2">The sequence shown here is derived from an EMBL/GenBank/DDBJ whole genome shotgun (WGS) entry which is preliminary data.</text>
</comment>
<name>A0A1Y5FDE2_9BACT</name>
<organism evidence="2 3">
    <name type="scientific">Halobacteriovorax marinus</name>
    <dbReference type="NCBI Taxonomy" id="97084"/>
    <lineage>
        <taxon>Bacteria</taxon>
        <taxon>Pseudomonadati</taxon>
        <taxon>Bdellovibrionota</taxon>
        <taxon>Bacteriovoracia</taxon>
        <taxon>Bacteriovoracales</taxon>
        <taxon>Halobacteriovoraceae</taxon>
        <taxon>Halobacteriovorax</taxon>
    </lineage>
</organism>
<dbReference type="SUPFAM" id="SSF48403">
    <property type="entry name" value="Ankyrin repeat"/>
    <property type="match status" value="1"/>
</dbReference>
<accession>A0A1Y5FDE2</accession>
<dbReference type="EMBL" id="MAAO01000001">
    <property type="protein sequence ID" value="OUS00285.1"/>
    <property type="molecule type" value="Genomic_DNA"/>
</dbReference>
<evidence type="ECO:0000313" key="2">
    <source>
        <dbReference type="EMBL" id="OUS00285.1"/>
    </source>
</evidence>
<feature type="chain" id="PRO_5013323070" description="Ankyrin repeat domain-containing protein" evidence="1">
    <location>
        <begin position="19"/>
        <end position="195"/>
    </location>
</feature>
<dbReference type="Proteomes" id="UP000196531">
    <property type="component" value="Unassembled WGS sequence"/>
</dbReference>
<proteinExistence type="predicted"/>
<dbReference type="Gene3D" id="1.25.40.20">
    <property type="entry name" value="Ankyrin repeat-containing domain"/>
    <property type="match status" value="1"/>
</dbReference>
<sequence length="195" mass="22280">MKSLFTAVLIFMSFQPLAWEATQTQKDLCLEGMRKGDYSIVLDLLDKGMNPDTRISAISESLLFGSSHYAFNGYHEETEKLFFKLLELGADVEWTGEFGRFPLNVASNVRKFAALHAAGADISRAEINSYGVKTPLQLSHSENYEILEYMFKNNVEPDCKGYSSIGSDSEWDEIEELYIEWFAAFNINDPFEYCW</sequence>